<dbReference type="RefSeq" id="XP_040714118.1">
    <property type="nucleotide sequence ID" value="XM_040858494.1"/>
</dbReference>
<reference evidence="1 2" key="1">
    <citation type="submission" date="2016-07" db="EMBL/GenBank/DDBJ databases">
        <title>Pervasive Adenine N6-methylation of Active Genes in Fungi.</title>
        <authorList>
            <consortium name="DOE Joint Genome Institute"/>
            <person name="Mondo S.J."/>
            <person name="Dannebaum R.O."/>
            <person name="Kuo R.C."/>
            <person name="Labutti K."/>
            <person name="Haridas S."/>
            <person name="Kuo A."/>
            <person name="Salamov A."/>
            <person name="Ahrendt S.R."/>
            <person name="Lipzen A."/>
            <person name="Sullivan W."/>
            <person name="Andreopoulos W.B."/>
            <person name="Clum A."/>
            <person name="Lindquist E."/>
            <person name="Daum C."/>
            <person name="Ramamoorthy G.K."/>
            <person name="Gryganskyi A."/>
            <person name="Culley D."/>
            <person name="Magnuson J.K."/>
            <person name="James T.Y."/>
            <person name="O'Malley M.A."/>
            <person name="Stajich J.E."/>
            <person name="Spatafora J.W."/>
            <person name="Visel A."/>
            <person name="Grigoriev I.V."/>
        </authorList>
    </citation>
    <scope>NUCLEOTIDE SEQUENCE [LARGE SCALE GENOMIC DNA]</scope>
    <source>
        <strain evidence="1 2">CBS 129021</strain>
    </source>
</reference>
<sequence>MHSPSLVLSLDNGKPNCLRDIYNLFYALEAPVPTPSAMYNSYMYCHPTHAMGNHPSLPGSEGVSFVASTPARHGRQGNISKPHIFHFNALFLHRSTDPRAETASDEKRCSNTASSCTASTEGNVKIPYVSKVSDVEHLADGFEDESDADVLVFLVHEPPRVAAANGTCPQCVSLLPLS</sequence>
<gene>
    <name evidence="1" type="ORF">BCR38DRAFT_410716</name>
</gene>
<keyword evidence="2" id="KW-1185">Reference proteome</keyword>
<accession>A0A1Y2DSN7</accession>
<dbReference type="AlphaFoldDB" id="A0A1Y2DSN7"/>
<name>A0A1Y2DSN7_9PEZI</name>
<dbReference type="InParanoid" id="A0A1Y2DSN7"/>
<proteinExistence type="predicted"/>
<organism evidence="1 2">
    <name type="scientific">Pseudomassariella vexata</name>
    <dbReference type="NCBI Taxonomy" id="1141098"/>
    <lineage>
        <taxon>Eukaryota</taxon>
        <taxon>Fungi</taxon>
        <taxon>Dikarya</taxon>
        <taxon>Ascomycota</taxon>
        <taxon>Pezizomycotina</taxon>
        <taxon>Sordariomycetes</taxon>
        <taxon>Xylariomycetidae</taxon>
        <taxon>Amphisphaeriales</taxon>
        <taxon>Pseudomassariaceae</taxon>
        <taxon>Pseudomassariella</taxon>
    </lineage>
</organism>
<dbReference type="EMBL" id="MCFJ01000009">
    <property type="protein sequence ID" value="ORY62282.1"/>
    <property type="molecule type" value="Genomic_DNA"/>
</dbReference>
<evidence type="ECO:0000313" key="1">
    <source>
        <dbReference type="EMBL" id="ORY62282.1"/>
    </source>
</evidence>
<protein>
    <submittedName>
        <fullName evidence="1">Uncharacterized protein</fullName>
    </submittedName>
</protein>
<dbReference type="GeneID" id="63774706"/>
<dbReference type="Proteomes" id="UP000193689">
    <property type="component" value="Unassembled WGS sequence"/>
</dbReference>
<evidence type="ECO:0000313" key="2">
    <source>
        <dbReference type="Proteomes" id="UP000193689"/>
    </source>
</evidence>
<comment type="caution">
    <text evidence="1">The sequence shown here is derived from an EMBL/GenBank/DDBJ whole genome shotgun (WGS) entry which is preliminary data.</text>
</comment>